<evidence type="ECO:0000313" key="3">
    <source>
        <dbReference type="EMBL" id="GHP00843.1"/>
    </source>
</evidence>
<name>A0A8J3J1W7_9CHLR</name>
<keyword evidence="4" id="KW-1185">Reference proteome</keyword>
<evidence type="ECO:0000256" key="1">
    <source>
        <dbReference type="SAM" id="Phobius"/>
    </source>
</evidence>
<evidence type="ECO:0000259" key="2">
    <source>
        <dbReference type="Pfam" id="PF04865"/>
    </source>
</evidence>
<dbReference type="AlphaFoldDB" id="A0A8J3J1W7"/>
<protein>
    <recommendedName>
        <fullName evidence="2">Baseplate protein J-like barrel domain-containing protein</fullName>
    </recommendedName>
</protein>
<feature type="domain" description="Baseplate protein J-like barrel" evidence="2">
    <location>
        <begin position="131"/>
        <end position="218"/>
    </location>
</feature>
<dbReference type="RefSeq" id="WP_220211419.1">
    <property type="nucleotide sequence ID" value="NZ_BNJK01000003.1"/>
</dbReference>
<dbReference type="EMBL" id="BNJK01000003">
    <property type="protein sequence ID" value="GHP00843.1"/>
    <property type="molecule type" value="Genomic_DNA"/>
</dbReference>
<dbReference type="Proteomes" id="UP000597444">
    <property type="component" value="Unassembled WGS sequence"/>
</dbReference>
<organism evidence="3 4">
    <name type="scientific">Reticulibacter mediterranei</name>
    <dbReference type="NCBI Taxonomy" id="2778369"/>
    <lineage>
        <taxon>Bacteria</taxon>
        <taxon>Bacillati</taxon>
        <taxon>Chloroflexota</taxon>
        <taxon>Ktedonobacteria</taxon>
        <taxon>Ktedonobacterales</taxon>
        <taxon>Reticulibacteraceae</taxon>
        <taxon>Reticulibacter</taxon>
    </lineage>
</organism>
<comment type="caution">
    <text evidence="3">The sequence shown here is derived from an EMBL/GenBank/DDBJ whole genome shotgun (WGS) entry which is preliminary data.</text>
</comment>
<proteinExistence type="predicted"/>
<keyword evidence="1" id="KW-0472">Membrane</keyword>
<sequence length="413" mass="43703">MAITAPRMRKKESLLPSPVPVEQLGKQKKQRWLHHPKSLSRVIVFVCAILILALVSIGVVWSIPPVHATITVTPQQQIVAEDILLQTTTSMPNTSQLQTHMVTMHSSPRQVTTSATGSTHIPAQKARGVMTFFNANTAATTLTAGTLITASNGVQIITLAPVTVPPVTLNDGIMGQATVLAQAVQTGARGNIPARAINNVLCCAAHISAMNYQSFSGGQDAVTAATVTQHDIDTAAAPVIRQESMATRSALIARVHAPDQLVEASLACQPSVQAYPAAGEQGTHTSMTITVSCLAQAFNSALARQLARQQLKGPGLPYRLIGTPTTGSIHTSLNQQGIVDVIVPTRGQFVYQLDRAVLQSLISKLAGTEQHKAQTLLEKQPGVGTVRISGLVGTTLPTDVRQISIQVDLHNAS</sequence>
<dbReference type="Pfam" id="PF04865">
    <property type="entry name" value="Baseplate_J"/>
    <property type="match status" value="1"/>
</dbReference>
<accession>A0A8J3J1W7</accession>
<gene>
    <name evidence="3" type="ORF">KSF_108900</name>
</gene>
<feature type="transmembrane region" description="Helical" evidence="1">
    <location>
        <begin position="39"/>
        <end position="63"/>
    </location>
</feature>
<evidence type="ECO:0000313" key="4">
    <source>
        <dbReference type="Proteomes" id="UP000597444"/>
    </source>
</evidence>
<reference evidence="3" key="1">
    <citation type="submission" date="2020-10" db="EMBL/GenBank/DDBJ databases">
        <title>Taxonomic study of unclassified bacteria belonging to the class Ktedonobacteria.</title>
        <authorList>
            <person name="Yabe S."/>
            <person name="Wang C.M."/>
            <person name="Zheng Y."/>
            <person name="Sakai Y."/>
            <person name="Cavaletti L."/>
            <person name="Monciardini P."/>
            <person name="Donadio S."/>
        </authorList>
    </citation>
    <scope>NUCLEOTIDE SEQUENCE</scope>
    <source>
        <strain evidence="3">ID150040</strain>
    </source>
</reference>
<keyword evidence="1" id="KW-1133">Transmembrane helix</keyword>
<dbReference type="InterPro" id="IPR006949">
    <property type="entry name" value="Barrel_Baseplate_J-like"/>
</dbReference>
<keyword evidence="1" id="KW-0812">Transmembrane</keyword>